<feature type="transmembrane region" description="Helical" evidence="6">
    <location>
        <begin position="236"/>
        <end position="257"/>
    </location>
</feature>
<feature type="transmembrane region" description="Helical" evidence="6">
    <location>
        <begin position="524"/>
        <end position="542"/>
    </location>
</feature>
<comment type="caution">
    <text evidence="9">The sequence shown here is derived from an EMBL/GenBank/DDBJ whole genome shotgun (WGS) entry which is preliminary data.</text>
</comment>
<feature type="transmembrane region" description="Helical" evidence="6">
    <location>
        <begin position="177"/>
        <end position="199"/>
    </location>
</feature>
<dbReference type="InterPro" id="IPR002645">
    <property type="entry name" value="STAS_dom"/>
</dbReference>
<dbReference type="Pfam" id="PF00916">
    <property type="entry name" value="Sulfate_transp"/>
    <property type="match status" value="1"/>
</dbReference>
<evidence type="ECO:0008006" key="11">
    <source>
        <dbReference type="Google" id="ProtNLM"/>
    </source>
</evidence>
<name>A0ABD3NXI7_9STRA</name>
<accession>A0ABD3NXI7</accession>
<evidence type="ECO:0000256" key="1">
    <source>
        <dbReference type="ARBA" id="ARBA00004141"/>
    </source>
</evidence>
<dbReference type="Proteomes" id="UP001530400">
    <property type="component" value="Unassembled WGS sequence"/>
</dbReference>
<sequence>MTMKSYGSVGGGGGGGGGGGSDKRSSPQPQHHIHLHPTLDALDVGPHAFRNSIPQSQSESPDSKEQRRLQCLSMPATLNSPLLRRNFSSPGDKMKASKELTLPQAYDPSLNTPVLQDTSVQDDQNTSDEANKNESFVYYVIYAFVNSIMCLPCLYGYASVIFGHAIFQPHINALSKLVIFSSVIHQCCFTLFSSLPFSIGQVQDAGLIFLSAMSNKIATKILEESGGDMDSVADEVLSTTIVLLGLATASLGAVLILMGKFRLADVVAYLPLPVVGGYLAFIGYFCLEAGVALCISDTIMKPSDWYLLFDERALILAMPGILAGIALTAVARKCQDEAMLPISMVVIPMIFYVVLFVSGLSIAEARKGGWVGETSQPVPVTALFHLVDFEKVQWHLCKELIPIWLGMTFVVSFSSCLDVAAISMDMGQALDTNNELMTVGISNFVSGLLGGFTGSYIFSQTLFTYRTGCRSRWIGILVGLSFVAVVVSQVNFLEITPLFFLGSTLIFIGFDLLYEWIAEVRHKLLLSEYLVLLATFVAIQFLGISGGIGFGIIVAIVDFVFTTAIVSSVTKIRRRSLAFYGPQERAFIENNVYNLQHPKILILEVRGAIFFGSSIQVLSNILYAAGIHASIQEKAEITRINSPLSHHSRMNSVRIPENLSPASVSPSLSPGTRGMNRRKDVQQLIIPYKPRFLVLDLSSVSTVDATSARGCFLQLAKMASARGIVVCAAGQNSRIDWIMQTHDCAGHLEAETISEEAKQKIILFDDLNDALLFCEKTLVTEKPSNLAFKRFEDLASPAGVLTSISLSTAFTHFIGVEPEHAKALDDYEKSARSFHIETRYKAGECIFSTGTNSDGFYIVLSGSVVVLKDEKADEKDILSGAGRQQSTSRRNIVESSNQVSSVLSVGRIFGFVDFVLKRPRTFSTVAGSDNTLVAKCHRDGLDSLKAENPAMDRIVDKVLLLCSAMELATRNP</sequence>
<dbReference type="InterPro" id="IPR018490">
    <property type="entry name" value="cNMP-bd_dom_sf"/>
</dbReference>
<dbReference type="CDD" id="cd00038">
    <property type="entry name" value="CAP_ED"/>
    <property type="match status" value="1"/>
</dbReference>
<feature type="domain" description="STAS" evidence="8">
    <location>
        <begin position="590"/>
        <end position="774"/>
    </location>
</feature>
<evidence type="ECO:0000256" key="3">
    <source>
        <dbReference type="ARBA" id="ARBA00022989"/>
    </source>
</evidence>
<dbReference type="SUPFAM" id="SSF51206">
    <property type="entry name" value="cAMP-binding domain-like"/>
    <property type="match status" value="1"/>
</dbReference>
<feature type="transmembrane region" description="Helical" evidence="6">
    <location>
        <begin position="313"/>
        <end position="331"/>
    </location>
</feature>
<feature type="transmembrane region" description="Helical" evidence="6">
    <location>
        <begin position="436"/>
        <end position="459"/>
    </location>
</feature>
<evidence type="ECO:0000256" key="4">
    <source>
        <dbReference type="ARBA" id="ARBA00023136"/>
    </source>
</evidence>
<evidence type="ECO:0000256" key="6">
    <source>
        <dbReference type="SAM" id="Phobius"/>
    </source>
</evidence>
<feature type="transmembrane region" description="Helical" evidence="6">
    <location>
        <begin position="471"/>
        <end position="492"/>
    </location>
</feature>
<evidence type="ECO:0000259" key="8">
    <source>
        <dbReference type="PROSITE" id="PS50801"/>
    </source>
</evidence>
<dbReference type="PANTHER" id="PTHR43310">
    <property type="entry name" value="SULFATE TRANSPORTER YBAR-RELATED"/>
    <property type="match status" value="1"/>
</dbReference>
<protein>
    <recommendedName>
        <fullName evidence="11">Sulfate transporter</fullName>
    </recommendedName>
</protein>
<keyword evidence="10" id="KW-1185">Reference proteome</keyword>
<feature type="compositionally biased region" description="Gly residues" evidence="5">
    <location>
        <begin position="8"/>
        <end position="20"/>
    </location>
</feature>
<dbReference type="PANTHER" id="PTHR43310:SF2">
    <property type="entry name" value="SLC26A_SULP TRANSPORTER DOMAIN-CONTAINING PROTEIN"/>
    <property type="match status" value="1"/>
</dbReference>
<dbReference type="Gene3D" id="3.30.750.24">
    <property type="entry name" value="STAS domain"/>
    <property type="match status" value="1"/>
</dbReference>
<dbReference type="InterPro" id="IPR052706">
    <property type="entry name" value="Membrane-Transporter-like"/>
</dbReference>
<evidence type="ECO:0000259" key="7">
    <source>
        <dbReference type="PROSITE" id="PS50042"/>
    </source>
</evidence>
<evidence type="ECO:0000256" key="5">
    <source>
        <dbReference type="SAM" id="MobiDB-lite"/>
    </source>
</evidence>
<dbReference type="EMBL" id="JALLPJ020000900">
    <property type="protein sequence ID" value="KAL3780248.1"/>
    <property type="molecule type" value="Genomic_DNA"/>
</dbReference>
<dbReference type="InterPro" id="IPR014710">
    <property type="entry name" value="RmlC-like_jellyroll"/>
</dbReference>
<feature type="transmembrane region" description="Helical" evidence="6">
    <location>
        <begin position="401"/>
        <end position="424"/>
    </location>
</feature>
<evidence type="ECO:0000313" key="9">
    <source>
        <dbReference type="EMBL" id="KAL3780248.1"/>
    </source>
</evidence>
<gene>
    <name evidence="9" type="ORF">ACHAWO_010542</name>
</gene>
<keyword evidence="2 6" id="KW-0812">Transmembrane</keyword>
<feature type="transmembrane region" description="Helical" evidence="6">
    <location>
        <begin position="338"/>
        <end position="363"/>
    </location>
</feature>
<dbReference type="AlphaFoldDB" id="A0ABD3NXI7"/>
<feature type="transmembrane region" description="Helical" evidence="6">
    <location>
        <begin position="269"/>
        <end position="293"/>
    </location>
</feature>
<dbReference type="InterPro" id="IPR011547">
    <property type="entry name" value="SLC26A/SulP_dom"/>
</dbReference>
<keyword evidence="4 6" id="KW-0472">Membrane</keyword>
<feature type="transmembrane region" description="Helical" evidence="6">
    <location>
        <begin position="498"/>
        <end position="517"/>
    </location>
</feature>
<dbReference type="InterPro" id="IPR036513">
    <property type="entry name" value="STAS_dom_sf"/>
</dbReference>
<feature type="transmembrane region" description="Helical" evidence="6">
    <location>
        <begin position="548"/>
        <end position="569"/>
    </location>
</feature>
<dbReference type="SUPFAM" id="SSF52091">
    <property type="entry name" value="SpoIIaa-like"/>
    <property type="match status" value="1"/>
</dbReference>
<dbReference type="GO" id="GO:0016020">
    <property type="term" value="C:membrane"/>
    <property type="evidence" value="ECO:0007669"/>
    <property type="project" value="UniProtKB-SubCell"/>
</dbReference>
<feature type="domain" description="Cyclic nucleotide-binding" evidence="7">
    <location>
        <begin position="837"/>
        <end position="934"/>
    </location>
</feature>
<evidence type="ECO:0000256" key="2">
    <source>
        <dbReference type="ARBA" id="ARBA00022692"/>
    </source>
</evidence>
<dbReference type="PROSITE" id="PS50801">
    <property type="entry name" value="STAS"/>
    <property type="match status" value="1"/>
</dbReference>
<comment type="subcellular location">
    <subcellularLocation>
        <location evidence="1">Membrane</location>
        <topology evidence="1">Multi-pass membrane protein</topology>
    </subcellularLocation>
</comment>
<feature type="transmembrane region" description="Helical" evidence="6">
    <location>
        <begin position="136"/>
        <end position="157"/>
    </location>
</feature>
<dbReference type="InterPro" id="IPR000595">
    <property type="entry name" value="cNMP-bd_dom"/>
</dbReference>
<dbReference type="Gene3D" id="2.60.120.10">
    <property type="entry name" value="Jelly Rolls"/>
    <property type="match status" value="1"/>
</dbReference>
<evidence type="ECO:0000313" key="10">
    <source>
        <dbReference type="Proteomes" id="UP001530400"/>
    </source>
</evidence>
<feature type="region of interest" description="Disordered" evidence="5">
    <location>
        <begin position="1"/>
        <end position="68"/>
    </location>
</feature>
<dbReference type="Pfam" id="PF01740">
    <property type="entry name" value="STAS"/>
    <property type="match status" value="1"/>
</dbReference>
<organism evidence="9 10">
    <name type="scientific">Cyclotella atomus</name>
    <dbReference type="NCBI Taxonomy" id="382360"/>
    <lineage>
        <taxon>Eukaryota</taxon>
        <taxon>Sar</taxon>
        <taxon>Stramenopiles</taxon>
        <taxon>Ochrophyta</taxon>
        <taxon>Bacillariophyta</taxon>
        <taxon>Coscinodiscophyceae</taxon>
        <taxon>Thalassiosirophycidae</taxon>
        <taxon>Stephanodiscales</taxon>
        <taxon>Stephanodiscaceae</taxon>
        <taxon>Cyclotella</taxon>
    </lineage>
</organism>
<proteinExistence type="predicted"/>
<keyword evidence="3 6" id="KW-1133">Transmembrane helix</keyword>
<reference evidence="9 10" key="1">
    <citation type="submission" date="2024-10" db="EMBL/GenBank/DDBJ databases">
        <title>Updated reference genomes for cyclostephanoid diatoms.</title>
        <authorList>
            <person name="Roberts W.R."/>
            <person name="Alverson A.J."/>
        </authorList>
    </citation>
    <scope>NUCLEOTIDE SEQUENCE [LARGE SCALE GENOMIC DNA]</scope>
    <source>
        <strain evidence="9 10">AJA010-31</strain>
    </source>
</reference>
<dbReference type="PROSITE" id="PS50042">
    <property type="entry name" value="CNMP_BINDING_3"/>
    <property type="match status" value="1"/>
</dbReference>